<dbReference type="Proteomes" id="UP000189733">
    <property type="component" value="Unassembled WGS sequence"/>
</dbReference>
<dbReference type="AlphaFoldDB" id="A0A1T4VYV8"/>
<dbReference type="OrthoDB" id="9804336at2"/>
<dbReference type="RefSeq" id="WP_078684592.1">
    <property type="nucleotide sequence ID" value="NZ_FUYA01000003.1"/>
</dbReference>
<evidence type="ECO:0000256" key="2">
    <source>
        <dbReference type="ARBA" id="ARBA00022695"/>
    </source>
</evidence>
<keyword evidence="4" id="KW-1185">Reference proteome</keyword>
<keyword evidence="2 3" id="KW-0548">Nucleotidyltransferase</keyword>
<dbReference type="PANTHER" id="PTHR32125">
    <property type="entry name" value="2-C-METHYL-D-ERYTHRITOL 4-PHOSPHATE CYTIDYLYLTRANSFERASE, CHLOROPLASTIC"/>
    <property type="match status" value="1"/>
</dbReference>
<dbReference type="EMBL" id="FUYA01000003">
    <property type="protein sequence ID" value="SKA70212.1"/>
    <property type="molecule type" value="Genomic_DNA"/>
</dbReference>
<gene>
    <name evidence="3" type="ORF">SAMN02745702_01303</name>
</gene>
<dbReference type="InterPro" id="IPR029044">
    <property type="entry name" value="Nucleotide-diphossugar_trans"/>
</dbReference>
<dbReference type="PANTHER" id="PTHR32125:SF4">
    <property type="entry name" value="2-C-METHYL-D-ERYTHRITOL 4-PHOSPHATE CYTIDYLYLTRANSFERASE, CHLOROPLASTIC"/>
    <property type="match status" value="1"/>
</dbReference>
<name>A0A1T4VYV8_9BACT</name>
<dbReference type="InterPro" id="IPR034683">
    <property type="entry name" value="IspD/TarI"/>
</dbReference>
<dbReference type="SUPFAM" id="SSF53448">
    <property type="entry name" value="Nucleotide-diphospho-sugar transferases"/>
    <property type="match status" value="1"/>
</dbReference>
<dbReference type="Pfam" id="PF01128">
    <property type="entry name" value="IspD"/>
    <property type="match status" value="1"/>
</dbReference>
<dbReference type="GO" id="GO:0050518">
    <property type="term" value="F:2-C-methyl-D-erythritol 4-phosphate cytidylyltransferase activity"/>
    <property type="evidence" value="ECO:0007669"/>
    <property type="project" value="TreeGrafter"/>
</dbReference>
<reference evidence="3 4" key="1">
    <citation type="submission" date="2017-02" db="EMBL/GenBank/DDBJ databases">
        <authorList>
            <person name="Peterson S.W."/>
        </authorList>
    </citation>
    <scope>NUCLEOTIDE SEQUENCE [LARGE SCALE GENOMIC DNA]</scope>
    <source>
        <strain evidence="3 4">DSM 18034</strain>
    </source>
</reference>
<dbReference type="Gene3D" id="3.90.550.10">
    <property type="entry name" value="Spore Coat Polysaccharide Biosynthesis Protein SpsA, Chain A"/>
    <property type="match status" value="1"/>
</dbReference>
<keyword evidence="1 3" id="KW-0808">Transferase</keyword>
<protein>
    <submittedName>
        <fullName evidence="3">2-C-methyl-D-erythritol 4-phosphate cytidylyltransferase</fullName>
    </submittedName>
</protein>
<evidence type="ECO:0000313" key="3">
    <source>
        <dbReference type="EMBL" id="SKA70212.1"/>
    </source>
</evidence>
<dbReference type="InterPro" id="IPR050088">
    <property type="entry name" value="IspD/TarI_cytidylyltransf_bact"/>
</dbReference>
<evidence type="ECO:0000256" key="1">
    <source>
        <dbReference type="ARBA" id="ARBA00022679"/>
    </source>
</evidence>
<dbReference type="CDD" id="cd02516">
    <property type="entry name" value="CDP-ME_synthetase"/>
    <property type="match status" value="1"/>
</dbReference>
<organism evidence="3 4">
    <name type="scientific">Desulfobaculum bizertense DSM 18034</name>
    <dbReference type="NCBI Taxonomy" id="1121442"/>
    <lineage>
        <taxon>Bacteria</taxon>
        <taxon>Pseudomonadati</taxon>
        <taxon>Thermodesulfobacteriota</taxon>
        <taxon>Desulfovibrionia</taxon>
        <taxon>Desulfovibrionales</taxon>
        <taxon>Desulfovibrionaceae</taxon>
        <taxon>Desulfobaculum</taxon>
    </lineage>
</organism>
<sequence>MKKHAVLLCSGVGSRMKSSIPKQYLTLNNREIWTYGTETFLSSHEVDSLTIVASEQYVHHIEKNLKKIPNSQKCSVVIGGKERFDSAYNAFCSIKDTDSKILFFDAARPFISKSLIKKCFDALDVYPCVDVGIPVRDTVFVVEDNIIKKVPNRKTLFLGQGPECFHLSLLRKAFEQFQKTPFPSTNISGIVQKFFPQTKLGFVLGEIHNFKITYPFDLACAEAFLNSGDFNEH</sequence>
<evidence type="ECO:0000313" key="4">
    <source>
        <dbReference type="Proteomes" id="UP000189733"/>
    </source>
</evidence>
<dbReference type="STRING" id="1121442.SAMN02745702_01303"/>
<accession>A0A1T4VYV8</accession>
<proteinExistence type="predicted"/>